<feature type="domain" description="Cap2 central linker" evidence="2">
    <location>
        <begin position="145"/>
        <end position="356"/>
    </location>
</feature>
<dbReference type="GO" id="GO:0061504">
    <property type="term" value="P:cyclic threonylcarbamoyladenosine biosynthetic process"/>
    <property type="evidence" value="ECO:0007669"/>
    <property type="project" value="TreeGrafter"/>
</dbReference>
<dbReference type="GO" id="GO:0008641">
    <property type="term" value="F:ubiquitin-like modifier activating enzyme activity"/>
    <property type="evidence" value="ECO:0007669"/>
    <property type="project" value="InterPro"/>
</dbReference>
<dbReference type="PANTHER" id="PTHR43267">
    <property type="entry name" value="TRNA THREONYLCARBAMOYLADENOSINE DEHYDRATASE"/>
    <property type="match status" value="1"/>
</dbReference>
<evidence type="ECO:0000313" key="3">
    <source>
        <dbReference type="EMBL" id="ANF27926.1"/>
    </source>
</evidence>
<evidence type="ECO:0000259" key="2">
    <source>
        <dbReference type="Pfam" id="PF26398"/>
    </source>
</evidence>
<feature type="domain" description="THIF-type NAD/FAD binding fold" evidence="1">
    <location>
        <begin position="375"/>
        <end position="472"/>
    </location>
</feature>
<protein>
    <submittedName>
        <fullName evidence="3">Uncharacterized protein</fullName>
    </submittedName>
</protein>
<dbReference type="InterPro" id="IPR058964">
    <property type="entry name" value="Cap2_linker"/>
</dbReference>
<organism evidence="3 4">
    <name type="scientific">Stutzerimonas stutzeri</name>
    <name type="common">Pseudomonas stutzeri</name>
    <dbReference type="NCBI Taxonomy" id="316"/>
    <lineage>
        <taxon>Bacteria</taxon>
        <taxon>Pseudomonadati</taxon>
        <taxon>Pseudomonadota</taxon>
        <taxon>Gammaproteobacteria</taxon>
        <taxon>Pseudomonadales</taxon>
        <taxon>Pseudomonadaceae</taxon>
        <taxon>Stutzerimonas</taxon>
    </lineage>
</organism>
<dbReference type="Proteomes" id="UP000077787">
    <property type="component" value="Chromosome"/>
</dbReference>
<evidence type="ECO:0000259" key="1">
    <source>
        <dbReference type="Pfam" id="PF00899"/>
    </source>
</evidence>
<dbReference type="SUPFAM" id="SSF69572">
    <property type="entry name" value="Activating enzymes of the ubiquitin-like proteins"/>
    <property type="match status" value="1"/>
</dbReference>
<sequence>MITPHILLSVVDAINSGARTHTDSSWVLHPEGEWSLRFVARLSVPPTDFVPSESIWQLVVWTTHNGETAHVYPDATHGITATFPHQDYNGEAYPPRHWRLGKPCLEKPIGVFNRTSWSNEPRNLAERLSWLLQRLLNWIDAAASDSLSVEGDPLELPPLPGQTLFPLLGFREIAGGLSQWMPRQGSWGYASTSPLKGTDGTRVITAYQLADGEIFRTTEWSPSMLSKERTSDALWLVLPEMPVAPPWQAPKSWLELNERLAANHVDLEKMLVDMGRAVRRSPRRAPPWVLLLGFPIAERVGLAPSRFHWLAIKSPPLANKTARRNGFRSCERNHRQWDAEIAISKEPLKWQRTANWASDQLRTRGAAESEMCGRRIVLIGAGSLGSSVAENLLRMGVCELGILDYDWVMMGNLSRHTLSMQAVGHKKAKALAAHLNGCMPDAKVRAFDTVFPPHSEQLKQAVRSYDVIVDCTGDDEVLDALASFDWQSEKLFVSLAMTWRAEGLFAYAASESSFPAIDAKAQFSASPTPTFDDLDEKIEGIGCWHAVFPATADDVQLWGAIGSKFIRRAVLSPGRHYEYFRQMPDGTVEHAK</sequence>
<accession>A0A172WWZ5</accession>
<evidence type="ECO:0000313" key="4">
    <source>
        <dbReference type="Proteomes" id="UP000077787"/>
    </source>
</evidence>
<dbReference type="AlphaFoldDB" id="A0A172WWZ5"/>
<proteinExistence type="predicted"/>
<reference evidence="3 4" key="1">
    <citation type="submission" date="2016-05" db="EMBL/GenBank/DDBJ databases">
        <title>Genome sequence of Pseudomonas stutzeri 273 and identification of the exopolysaccharide biosynthesis locus.</title>
        <authorList>
            <person name="Wu S."/>
            <person name="Sun C."/>
        </authorList>
    </citation>
    <scope>NUCLEOTIDE SEQUENCE [LARGE SCALE GENOMIC DNA]</scope>
    <source>
        <strain evidence="3 4">273</strain>
    </source>
</reference>
<dbReference type="InterPro" id="IPR035985">
    <property type="entry name" value="Ubiquitin-activating_enz"/>
</dbReference>
<dbReference type="GO" id="GO:0061503">
    <property type="term" value="F:tRNA threonylcarbamoyladenosine dehydratase"/>
    <property type="evidence" value="ECO:0007669"/>
    <property type="project" value="TreeGrafter"/>
</dbReference>
<dbReference type="PANTHER" id="PTHR43267:SF1">
    <property type="entry name" value="TRNA THREONYLCARBAMOYLADENOSINE DEHYDRATASE"/>
    <property type="match status" value="1"/>
</dbReference>
<dbReference type="Pfam" id="PF26398">
    <property type="entry name" value="Cap2_linker"/>
    <property type="match status" value="1"/>
</dbReference>
<dbReference type="EMBL" id="CP015641">
    <property type="protein sequence ID" value="ANF27926.1"/>
    <property type="molecule type" value="Genomic_DNA"/>
</dbReference>
<dbReference type="Pfam" id="PF00899">
    <property type="entry name" value="ThiF"/>
    <property type="match status" value="1"/>
</dbReference>
<gene>
    <name evidence="3" type="ORF">PS273GM_06980</name>
</gene>
<dbReference type="InterPro" id="IPR045886">
    <property type="entry name" value="ThiF/MoeB/HesA"/>
</dbReference>
<dbReference type="InterPro" id="IPR000594">
    <property type="entry name" value="ThiF_NAD_FAD-bd"/>
</dbReference>
<name>A0A172WWZ5_STUST</name>
<dbReference type="Gene3D" id="3.40.50.720">
    <property type="entry name" value="NAD(P)-binding Rossmann-like Domain"/>
    <property type="match status" value="1"/>
</dbReference>